<protein>
    <submittedName>
        <fullName evidence="2">Uncharacterized protein</fullName>
    </submittedName>
</protein>
<evidence type="ECO:0000313" key="2">
    <source>
        <dbReference type="EMBL" id="KAJ7683749.1"/>
    </source>
</evidence>
<gene>
    <name evidence="2" type="ORF">B0H17DRAFT_1137520</name>
</gene>
<dbReference type="EMBL" id="JARKIE010000105">
    <property type="protein sequence ID" value="KAJ7683749.1"/>
    <property type="molecule type" value="Genomic_DNA"/>
</dbReference>
<organism evidence="2 3">
    <name type="scientific">Mycena rosella</name>
    <name type="common">Pink bonnet</name>
    <name type="synonym">Agaricus rosellus</name>
    <dbReference type="NCBI Taxonomy" id="1033263"/>
    <lineage>
        <taxon>Eukaryota</taxon>
        <taxon>Fungi</taxon>
        <taxon>Dikarya</taxon>
        <taxon>Basidiomycota</taxon>
        <taxon>Agaricomycotina</taxon>
        <taxon>Agaricomycetes</taxon>
        <taxon>Agaricomycetidae</taxon>
        <taxon>Agaricales</taxon>
        <taxon>Marasmiineae</taxon>
        <taxon>Mycenaceae</taxon>
        <taxon>Mycena</taxon>
    </lineage>
</organism>
<feature type="region of interest" description="Disordered" evidence="1">
    <location>
        <begin position="190"/>
        <end position="210"/>
    </location>
</feature>
<keyword evidence="3" id="KW-1185">Reference proteome</keyword>
<dbReference type="Proteomes" id="UP001221757">
    <property type="component" value="Unassembled WGS sequence"/>
</dbReference>
<sequence length="236" mass="27082">MVYRGGGSGKLRYQGLGHGVHRVRLARPYLCIIVVNATVVEDKDTVFLGPFIHDWELVNGTYNNLHKRSWMFYRHAFPPGPVHIWELRLFQLWLRRQTAVHFPPLCFLKGKDLFGNGILGSLLLSDPAMPRNAKRAYMRGPALRRQEGWRVDGPEWCVYGPPLARPMGPARTPRIEYNCYVLAGADKGPTRHSVSRSTRPGPCRVGGRDARVANRPTRYRERRETQAEVLKLEWKD</sequence>
<evidence type="ECO:0000313" key="3">
    <source>
        <dbReference type="Proteomes" id="UP001221757"/>
    </source>
</evidence>
<proteinExistence type="predicted"/>
<dbReference type="AlphaFoldDB" id="A0AAD7GFF6"/>
<name>A0AAD7GFF6_MYCRO</name>
<accession>A0AAD7GFF6</accession>
<comment type="caution">
    <text evidence="2">The sequence shown here is derived from an EMBL/GenBank/DDBJ whole genome shotgun (WGS) entry which is preliminary data.</text>
</comment>
<reference evidence="2" key="1">
    <citation type="submission" date="2023-03" db="EMBL/GenBank/DDBJ databases">
        <title>Massive genome expansion in bonnet fungi (Mycena s.s.) driven by repeated elements and novel gene families across ecological guilds.</title>
        <authorList>
            <consortium name="Lawrence Berkeley National Laboratory"/>
            <person name="Harder C.B."/>
            <person name="Miyauchi S."/>
            <person name="Viragh M."/>
            <person name="Kuo A."/>
            <person name="Thoen E."/>
            <person name="Andreopoulos B."/>
            <person name="Lu D."/>
            <person name="Skrede I."/>
            <person name="Drula E."/>
            <person name="Henrissat B."/>
            <person name="Morin E."/>
            <person name="Kohler A."/>
            <person name="Barry K."/>
            <person name="LaButti K."/>
            <person name="Morin E."/>
            <person name="Salamov A."/>
            <person name="Lipzen A."/>
            <person name="Mereny Z."/>
            <person name="Hegedus B."/>
            <person name="Baldrian P."/>
            <person name="Stursova M."/>
            <person name="Weitz H."/>
            <person name="Taylor A."/>
            <person name="Grigoriev I.V."/>
            <person name="Nagy L.G."/>
            <person name="Martin F."/>
            <person name="Kauserud H."/>
        </authorList>
    </citation>
    <scope>NUCLEOTIDE SEQUENCE</scope>
    <source>
        <strain evidence="2">CBHHK067</strain>
    </source>
</reference>
<evidence type="ECO:0000256" key="1">
    <source>
        <dbReference type="SAM" id="MobiDB-lite"/>
    </source>
</evidence>